<dbReference type="InterPro" id="IPR002734">
    <property type="entry name" value="RibDG_C"/>
</dbReference>
<feature type="binding site" evidence="16">
    <location>
        <position position="75"/>
    </location>
    <ligand>
        <name>Zn(2+)</name>
        <dbReference type="ChEBI" id="CHEBI:29105"/>
        <note>catalytic</note>
    </ligand>
</feature>
<dbReference type="InterPro" id="IPR016192">
    <property type="entry name" value="APOBEC/CMP_deaminase_Zn-bd"/>
</dbReference>
<evidence type="ECO:0000313" key="18">
    <source>
        <dbReference type="EMBL" id="SCY53870.1"/>
    </source>
</evidence>
<comment type="pathway">
    <text evidence="2 13">Cofactor biosynthesis; riboflavin biosynthesis; 5-amino-6-(D-ribitylamino)uracil from GTP: step 2/4.</text>
</comment>
<dbReference type="GO" id="GO:0008270">
    <property type="term" value="F:zinc ion binding"/>
    <property type="evidence" value="ECO:0007669"/>
    <property type="project" value="InterPro"/>
</dbReference>
<evidence type="ECO:0000256" key="6">
    <source>
        <dbReference type="ARBA" id="ARBA00022619"/>
    </source>
</evidence>
<comment type="cofactor">
    <cofactor evidence="13 16">
        <name>Zn(2+)</name>
        <dbReference type="ChEBI" id="CHEBI:29105"/>
    </cofactor>
    <text evidence="13 16">Binds 1 zinc ion.</text>
</comment>
<gene>
    <name evidence="18" type="ORF">SAMN05216233_11174</name>
</gene>
<dbReference type="InterPro" id="IPR004794">
    <property type="entry name" value="Eubact_RibD"/>
</dbReference>
<feature type="binding site" evidence="16">
    <location>
        <position position="50"/>
    </location>
    <ligand>
        <name>Zn(2+)</name>
        <dbReference type="ChEBI" id="CHEBI:29105"/>
        <note>catalytic</note>
    </ligand>
</feature>
<dbReference type="GO" id="GO:0008703">
    <property type="term" value="F:5-amino-6-(5-phosphoribosylamino)uracil reductase activity"/>
    <property type="evidence" value="ECO:0007669"/>
    <property type="project" value="UniProtKB-EC"/>
</dbReference>
<comment type="similarity">
    <text evidence="4 13">In the N-terminal section; belongs to the cytidine and deoxycytidylate deaminase family.</text>
</comment>
<evidence type="ECO:0000256" key="4">
    <source>
        <dbReference type="ARBA" id="ARBA00005259"/>
    </source>
</evidence>
<name>A0A1G5GRR1_9BACT</name>
<dbReference type="Proteomes" id="UP000198870">
    <property type="component" value="Unassembled WGS sequence"/>
</dbReference>
<evidence type="ECO:0000256" key="8">
    <source>
        <dbReference type="ARBA" id="ARBA00022801"/>
    </source>
</evidence>
<protein>
    <recommendedName>
        <fullName evidence="13">Riboflavin biosynthesis protein RibD</fullName>
    </recommendedName>
    <domain>
        <recommendedName>
            <fullName evidence="13">Diaminohydroxyphosphoribosylaminopyrimidine deaminase</fullName>
            <shortName evidence="13">DRAP deaminase</shortName>
            <ecNumber evidence="13">3.5.4.26</ecNumber>
        </recommendedName>
        <alternativeName>
            <fullName evidence="13">Riboflavin-specific deaminase</fullName>
        </alternativeName>
    </domain>
    <domain>
        <recommendedName>
            <fullName evidence="13">5-amino-6-(5-phosphoribosylamino)uracil reductase</fullName>
            <ecNumber evidence="13">1.1.1.193</ecNumber>
        </recommendedName>
        <alternativeName>
            <fullName evidence="13">HTP reductase</fullName>
        </alternativeName>
    </domain>
</protein>
<evidence type="ECO:0000256" key="7">
    <source>
        <dbReference type="ARBA" id="ARBA00022723"/>
    </source>
</evidence>
<feature type="binding site" evidence="15">
    <location>
        <position position="195"/>
    </location>
    <ligand>
        <name>NADP(+)</name>
        <dbReference type="ChEBI" id="CHEBI:58349"/>
    </ligand>
</feature>
<dbReference type="GO" id="GO:0008835">
    <property type="term" value="F:diaminohydroxyphosphoribosylaminopyrimidine deaminase activity"/>
    <property type="evidence" value="ECO:0007669"/>
    <property type="project" value="UniProtKB-EC"/>
</dbReference>
<dbReference type="Gene3D" id="3.40.140.10">
    <property type="entry name" value="Cytidine Deaminase, domain 2"/>
    <property type="match status" value="1"/>
</dbReference>
<dbReference type="GO" id="GO:0009231">
    <property type="term" value="P:riboflavin biosynthetic process"/>
    <property type="evidence" value="ECO:0007669"/>
    <property type="project" value="UniProtKB-UniPathway"/>
</dbReference>
<keyword evidence="9 13" id="KW-0862">Zinc</keyword>
<evidence type="ECO:0000256" key="5">
    <source>
        <dbReference type="ARBA" id="ARBA00007417"/>
    </source>
</evidence>
<feature type="binding site" evidence="15">
    <location>
        <position position="169"/>
    </location>
    <ligand>
        <name>NADP(+)</name>
        <dbReference type="ChEBI" id="CHEBI:58349"/>
    </ligand>
</feature>
<evidence type="ECO:0000259" key="17">
    <source>
        <dbReference type="PROSITE" id="PS51747"/>
    </source>
</evidence>
<keyword evidence="19" id="KW-1185">Reference proteome</keyword>
<dbReference type="GO" id="GO:0050661">
    <property type="term" value="F:NADP binding"/>
    <property type="evidence" value="ECO:0007669"/>
    <property type="project" value="InterPro"/>
</dbReference>
<dbReference type="EMBL" id="FMUX01000011">
    <property type="protein sequence ID" value="SCY53870.1"/>
    <property type="molecule type" value="Genomic_DNA"/>
</dbReference>
<keyword evidence="6 13" id="KW-0686">Riboflavin biosynthesis</keyword>
<evidence type="ECO:0000256" key="15">
    <source>
        <dbReference type="PIRSR" id="PIRSR006769-2"/>
    </source>
</evidence>
<proteinExistence type="inferred from homology"/>
<feature type="active site" description="Proton donor" evidence="14">
    <location>
        <position position="52"/>
    </location>
</feature>
<sequence length="366" mass="39173">MEAQEYMEMALALAARGIGWTSPNPAVGAVVVNNGRVVGRGWHKACGGPHAEVFAIDEAGDRAEGGDIYVTLEPCNHTGKTPPCTEKILNAGIRRVFIAMEDPNPVASGGIARLRSQGVEVTCGILREKALAINEGFIKHVQTGLPFVIAKSAATLDGRTAASTGHSQWITGEKSRRHVHELRHAVDAILVGIGTVKADNPSLTCRLESGGKDPVRIVLDSHLTIDEQAKVLQLKSDSDTIIVCGKIPPEKSETARKKARLTAAGARVLEVPLKDNHVDLDRLMAILGEEKIQSILLEGGATLLKSALDAKIVDKFRIYIAPKLLTGDDGFPVTAGRGPLSMDEALTLSRVAVRHFDNDVMIEGYL</sequence>
<dbReference type="InterPro" id="IPR016193">
    <property type="entry name" value="Cytidine_deaminase-like"/>
</dbReference>
<feature type="binding site" evidence="15">
    <location>
        <position position="298"/>
    </location>
    <ligand>
        <name>substrate</name>
    </ligand>
</feature>
<evidence type="ECO:0000256" key="3">
    <source>
        <dbReference type="ARBA" id="ARBA00004910"/>
    </source>
</evidence>
<comment type="catalytic activity">
    <reaction evidence="13">
        <text>5-amino-6-(5-phospho-D-ribitylamino)uracil + NADP(+) = 5-amino-6-(5-phospho-D-ribosylamino)uracil + NADPH + H(+)</text>
        <dbReference type="Rhea" id="RHEA:17845"/>
        <dbReference type="ChEBI" id="CHEBI:15378"/>
        <dbReference type="ChEBI" id="CHEBI:57783"/>
        <dbReference type="ChEBI" id="CHEBI:58349"/>
        <dbReference type="ChEBI" id="CHEBI:58421"/>
        <dbReference type="ChEBI" id="CHEBI:58453"/>
        <dbReference type="EC" id="1.1.1.193"/>
    </reaction>
</comment>
<comment type="similarity">
    <text evidence="5 13">In the C-terminal section; belongs to the HTP reductase family.</text>
</comment>
<dbReference type="InterPro" id="IPR011549">
    <property type="entry name" value="RibD_C"/>
</dbReference>
<dbReference type="Gene3D" id="3.40.430.10">
    <property type="entry name" value="Dihydrofolate Reductase, subunit A"/>
    <property type="match status" value="1"/>
</dbReference>
<feature type="binding site" evidence="15">
    <location>
        <position position="199"/>
    </location>
    <ligand>
        <name>NADP(+)</name>
        <dbReference type="ChEBI" id="CHEBI:58349"/>
    </ligand>
</feature>
<evidence type="ECO:0000256" key="13">
    <source>
        <dbReference type="PIRNR" id="PIRNR006769"/>
    </source>
</evidence>
<keyword evidence="7 13" id="KW-0479">Metal-binding</keyword>
<dbReference type="NCBIfam" id="TIGR00227">
    <property type="entry name" value="ribD_Cterm"/>
    <property type="match status" value="1"/>
</dbReference>
<evidence type="ECO:0000256" key="14">
    <source>
        <dbReference type="PIRSR" id="PIRSR006769-1"/>
    </source>
</evidence>
<evidence type="ECO:0000256" key="12">
    <source>
        <dbReference type="ARBA" id="ARBA00023268"/>
    </source>
</evidence>
<evidence type="ECO:0000256" key="1">
    <source>
        <dbReference type="ARBA" id="ARBA00002151"/>
    </source>
</evidence>
<dbReference type="InterPro" id="IPR050765">
    <property type="entry name" value="Riboflavin_Biosynth_HTPR"/>
</dbReference>
<evidence type="ECO:0000256" key="10">
    <source>
        <dbReference type="ARBA" id="ARBA00022857"/>
    </source>
</evidence>
<evidence type="ECO:0000256" key="11">
    <source>
        <dbReference type="ARBA" id="ARBA00023002"/>
    </source>
</evidence>
<reference evidence="18 19" key="1">
    <citation type="submission" date="2016-10" db="EMBL/GenBank/DDBJ databases">
        <authorList>
            <person name="de Groot N.N."/>
        </authorList>
    </citation>
    <scope>NUCLEOTIDE SEQUENCE [LARGE SCALE GENOMIC DNA]</scope>
    <source>
        <strain evidence="18 19">AA1</strain>
    </source>
</reference>
<dbReference type="Pfam" id="PF01872">
    <property type="entry name" value="RibD_C"/>
    <property type="match status" value="1"/>
</dbReference>
<dbReference type="EC" id="3.5.4.26" evidence="13"/>
<feature type="binding site" evidence="15">
    <location>
        <position position="206"/>
    </location>
    <ligand>
        <name>substrate</name>
    </ligand>
</feature>
<dbReference type="EC" id="1.1.1.193" evidence="13"/>
<dbReference type="UniPathway" id="UPA00275">
    <property type="reaction ID" value="UER00401"/>
</dbReference>
<dbReference type="NCBIfam" id="TIGR00326">
    <property type="entry name" value="eubact_ribD"/>
    <property type="match status" value="1"/>
</dbReference>
<dbReference type="PIRSF" id="PIRSF006769">
    <property type="entry name" value="RibD"/>
    <property type="match status" value="1"/>
</dbReference>
<dbReference type="Pfam" id="PF00383">
    <property type="entry name" value="dCMP_cyt_deam_1"/>
    <property type="match status" value="1"/>
</dbReference>
<dbReference type="AlphaFoldDB" id="A0A1G5GRR1"/>
<dbReference type="SUPFAM" id="SSF53597">
    <property type="entry name" value="Dihydrofolate reductase-like"/>
    <property type="match status" value="1"/>
</dbReference>
<evidence type="ECO:0000256" key="16">
    <source>
        <dbReference type="PIRSR" id="PIRSR006769-3"/>
    </source>
</evidence>
<keyword evidence="12" id="KW-0511">Multifunctional enzyme</keyword>
<dbReference type="STRING" id="419481.SAMN05216233_11174"/>
<feature type="binding site" evidence="15">
    <location>
        <position position="221"/>
    </location>
    <ligand>
        <name>NADP(+)</name>
        <dbReference type="ChEBI" id="CHEBI:58349"/>
    </ligand>
</feature>
<comment type="catalytic activity">
    <reaction evidence="13">
        <text>2,5-diamino-6-hydroxy-4-(5-phosphoribosylamino)-pyrimidine + H2O + H(+) = 5-amino-6-(5-phospho-D-ribosylamino)uracil + NH4(+)</text>
        <dbReference type="Rhea" id="RHEA:21868"/>
        <dbReference type="ChEBI" id="CHEBI:15377"/>
        <dbReference type="ChEBI" id="CHEBI:15378"/>
        <dbReference type="ChEBI" id="CHEBI:28938"/>
        <dbReference type="ChEBI" id="CHEBI:58453"/>
        <dbReference type="ChEBI" id="CHEBI:58614"/>
        <dbReference type="EC" id="3.5.4.26"/>
    </reaction>
</comment>
<dbReference type="InterPro" id="IPR002125">
    <property type="entry name" value="CMP_dCMP_dom"/>
</dbReference>
<dbReference type="PROSITE" id="PS00903">
    <property type="entry name" value="CYT_DCMP_DEAMINASES_1"/>
    <property type="match status" value="1"/>
</dbReference>
<accession>A0A1G5GRR1</accession>
<keyword evidence="11 13" id="KW-0560">Oxidoreductase</keyword>
<evidence type="ECO:0000256" key="2">
    <source>
        <dbReference type="ARBA" id="ARBA00004882"/>
    </source>
</evidence>
<organism evidence="18 19">
    <name type="scientific">Desulfoluna spongiiphila</name>
    <dbReference type="NCBI Taxonomy" id="419481"/>
    <lineage>
        <taxon>Bacteria</taxon>
        <taxon>Pseudomonadati</taxon>
        <taxon>Thermodesulfobacteriota</taxon>
        <taxon>Desulfobacteria</taxon>
        <taxon>Desulfobacterales</taxon>
        <taxon>Desulfolunaceae</taxon>
        <taxon>Desulfoluna</taxon>
    </lineage>
</organism>
<feature type="binding site" evidence="15">
    <location>
        <position position="153"/>
    </location>
    <ligand>
        <name>NADP(+)</name>
        <dbReference type="ChEBI" id="CHEBI:58349"/>
    </ligand>
</feature>
<dbReference type="CDD" id="cd01284">
    <property type="entry name" value="Riboflavin_deaminase-reductase"/>
    <property type="match status" value="1"/>
</dbReference>
<dbReference type="PROSITE" id="PS51747">
    <property type="entry name" value="CYT_DCMP_DEAMINASES_2"/>
    <property type="match status" value="1"/>
</dbReference>
<comment type="pathway">
    <text evidence="3 13">Cofactor biosynthesis; riboflavin biosynthesis; 5-amino-6-(D-ribitylamino)uracil from GTP: step 3/4.</text>
</comment>
<feature type="domain" description="CMP/dCMP-type deaminase" evidence="17">
    <location>
        <begin position="1"/>
        <end position="122"/>
    </location>
</feature>
<comment type="function">
    <text evidence="1 13">Converts 2,5-diamino-6-(ribosylamino)-4(3h)-pyrimidinone 5'-phosphate into 5-amino-6-(ribosylamino)-2,4(1h,3h)-pyrimidinedione 5'-phosphate.</text>
</comment>
<dbReference type="SUPFAM" id="SSF53927">
    <property type="entry name" value="Cytidine deaminase-like"/>
    <property type="match status" value="1"/>
</dbReference>
<feature type="binding site" evidence="15">
    <location>
        <position position="167"/>
    </location>
    <ligand>
        <name>substrate</name>
    </ligand>
</feature>
<dbReference type="PANTHER" id="PTHR38011">
    <property type="entry name" value="DIHYDROFOLATE REDUCTASE FAMILY PROTEIN (AFU_ORTHOLOGUE AFUA_8G06820)"/>
    <property type="match status" value="1"/>
</dbReference>
<dbReference type="OrthoDB" id="9800865at2"/>
<feature type="binding site" evidence="16">
    <location>
        <position position="84"/>
    </location>
    <ligand>
        <name>Zn(2+)</name>
        <dbReference type="ChEBI" id="CHEBI:29105"/>
        <note>catalytic</note>
    </ligand>
</feature>
<dbReference type="FunFam" id="3.40.140.10:FF:000025">
    <property type="entry name" value="Riboflavin biosynthesis protein RibD"/>
    <property type="match status" value="1"/>
</dbReference>
<feature type="binding site" evidence="15">
    <location>
        <begin position="300"/>
        <end position="306"/>
    </location>
    <ligand>
        <name>NADP(+)</name>
        <dbReference type="ChEBI" id="CHEBI:58349"/>
    </ligand>
</feature>
<keyword evidence="10 13" id="KW-0521">NADP</keyword>
<dbReference type="RefSeq" id="WP_092211599.1">
    <property type="nucleotide sequence ID" value="NZ_FMUX01000011.1"/>
</dbReference>
<evidence type="ECO:0000256" key="9">
    <source>
        <dbReference type="ARBA" id="ARBA00022833"/>
    </source>
</evidence>
<feature type="binding site" evidence="15">
    <location>
        <position position="203"/>
    </location>
    <ligand>
        <name>substrate</name>
    </ligand>
</feature>
<feature type="binding site" evidence="15">
    <location>
        <position position="183"/>
    </location>
    <ligand>
        <name>substrate</name>
    </ligand>
</feature>
<dbReference type="PANTHER" id="PTHR38011:SF7">
    <property type="entry name" value="2,5-DIAMINO-6-RIBOSYLAMINO-4(3H)-PYRIMIDINONE 5'-PHOSPHATE REDUCTASE"/>
    <property type="match status" value="1"/>
</dbReference>
<dbReference type="InterPro" id="IPR024072">
    <property type="entry name" value="DHFR-like_dom_sf"/>
</dbReference>
<keyword evidence="8 13" id="KW-0378">Hydrolase</keyword>
<evidence type="ECO:0000313" key="19">
    <source>
        <dbReference type="Proteomes" id="UP000198870"/>
    </source>
</evidence>